<dbReference type="KEGG" id="bmx:BMS_1151"/>
<dbReference type="AlphaFoldDB" id="E1WYI1"/>
<dbReference type="GO" id="GO:0005829">
    <property type="term" value="C:cytosol"/>
    <property type="evidence" value="ECO:0007669"/>
    <property type="project" value="TreeGrafter"/>
</dbReference>
<sequence>MKKNSRTSVAIHSVLHLSMMDRPVTSEELGQCQNTNPVMIRRILGDLKKAEIVDSEKGHGGGWILLKSPKAITFQDIFMALNDSLLPSPIELDEGENCLIMKEICSTMDEFLDEAEILLAKKLSKITIQSLINQIPKTN</sequence>
<dbReference type="PANTHER" id="PTHR33221">
    <property type="entry name" value="WINGED HELIX-TURN-HELIX TRANSCRIPTIONAL REGULATOR, RRF2 FAMILY"/>
    <property type="match status" value="1"/>
</dbReference>
<dbReference type="InterPro" id="IPR036390">
    <property type="entry name" value="WH_DNA-bd_sf"/>
</dbReference>
<dbReference type="GO" id="GO:0003700">
    <property type="term" value="F:DNA-binding transcription factor activity"/>
    <property type="evidence" value="ECO:0007669"/>
    <property type="project" value="TreeGrafter"/>
</dbReference>
<dbReference type="SUPFAM" id="SSF46785">
    <property type="entry name" value="Winged helix' DNA-binding domain"/>
    <property type="match status" value="1"/>
</dbReference>
<dbReference type="OrthoDB" id="9800506at2"/>
<dbReference type="Pfam" id="PF02082">
    <property type="entry name" value="Rrf2"/>
    <property type="match status" value="1"/>
</dbReference>
<dbReference type="RefSeq" id="WP_014243813.1">
    <property type="nucleotide sequence ID" value="NC_016620.1"/>
</dbReference>
<dbReference type="PANTHER" id="PTHR33221:SF15">
    <property type="entry name" value="HTH-TYPE TRANSCRIPTIONAL REGULATOR YWGB-RELATED"/>
    <property type="match status" value="1"/>
</dbReference>
<dbReference type="Proteomes" id="UP000008963">
    <property type="component" value="Chromosome"/>
</dbReference>
<keyword evidence="2" id="KW-1185">Reference proteome</keyword>
<dbReference type="Gene3D" id="1.10.10.10">
    <property type="entry name" value="Winged helix-like DNA-binding domain superfamily/Winged helix DNA-binding domain"/>
    <property type="match status" value="1"/>
</dbReference>
<dbReference type="PROSITE" id="PS51197">
    <property type="entry name" value="HTH_RRF2_2"/>
    <property type="match status" value="1"/>
</dbReference>
<accession>E1WYI1</accession>
<evidence type="ECO:0000313" key="2">
    <source>
        <dbReference type="Proteomes" id="UP000008963"/>
    </source>
</evidence>
<dbReference type="HOGENOM" id="CLU_107144_4_0_7"/>
<dbReference type="InterPro" id="IPR036388">
    <property type="entry name" value="WH-like_DNA-bd_sf"/>
</dbReference>
<protein>
    <recommendedName>
        <fullName evidence="3">Rrf2 family transcriptional regulator</fullName>
    </recommendedName>
</protein>
<dbReference type="PATRIC" id="fig|862908.3.peg.1095"/>
<dbReference type="STRING" id="862908.BMS_1151"/>
<dbReference type="eggNOG" id="COG1959">
    <property type="taxonomic scope" value="Bacteria"/>
</dbReference>
<name>E1WYI1_HALMS</name>
<dbReference type="EMBL" id="FQ312005">
    <property type="protein sequence ID" value="CBW26029.1"/>
    <property type="molecule type" value="Genomic_DNA"/>
</dbReference>
<organism evidence="1 2">
    <name type="scientific">Halobacteriovorax marinus (strain ATCC BAA-682 / DSM 15412 / SJ)</name>
    <name type="common">Bacteriovorax marinus</name>
    <dbReference type="NCBI Taxonomy" id="862908"/>
    <lineage>
        <taxon>Bacteria</taxon>
        <taxon>Pseudomonadati</taxon>
        <taxon>Bdellovibrionota</taxon>
        <taxon>Bacteriovoracia</taxon>
        <taxon>Bacteriovoracales</taxon>
        <taxon>Halobacteriovoraceae</taxon>
        <taxon>Halobacteriovorax</taxon>
    </lineage>
</organism>
<evidence type="ECO:0000313" key="1">
    <source>
        <dbReference type="EMBL" id="CBW26029.1"/>
    </source>
</evidence>
<evidence type="ECO:0008006" key="3">
    <source>
        <dbReference type="Google" id="ProtNLM"/>
    </source>
</evidence>
<gene>
    <name evidence="1" type="ordered locus">BMS_1151</name>
</gene>
<dbReference type="InterPro" id="IPR000944">
    <property type="entry name" value="Tscrpt_reg_Rrf2"/>
</dbReference>
<reference evidence="2" key="1">
    <citation type="journal article" date="2013" name="ISME J.">
        <title>A small predatory core genome in the divergent marine Bacteriovorax marinus SJ and the terrestrial Bdellovibrio bacteriovorus.</title>
        <authorList>
            <person name="Crossman L.C."/>
            <person name="Chen H."/>
            <person name="Cerdeno-Tarraga A.M."/>
            <person name="Brooks K."/>
            <person name="Quail M.A."/>
            <person name="Pineiro S.A."/>
            <person name="Hobley L."/>
            <person name="Sockett R.E."/>
            <person name="Bentley S.D."/>
            <person name="Parkhill J."/>
            <person name="Williams H.N."/>
            <person name="Stine O.C."/>
        </authorList>
    </citation>
    <scope>NUCLEOTIDE SEQUENCE [LARGE SCALE GENOMIC DNA]</scope>
    <source>
        <strain evidence="2">ATCC BAA-682 / DSM 15412 / SJ</strain>
    </source>
</reference>
<proteinExistence type="predicted"/>